<sequence>MTGRANIRPSDICVLQGCDDAQHITGGMMVIEISTDFVYNEVLKEVRLSAKSSYCLEQYRCSDRVFAAAVKLPLQRGLNSLQTSLCG</sequence>
<organism evidence="1 2">
    <name type="scientific">Datura stramonium</name>
    <name type="common">Jimsonweed</name>
    <name type="synonym">Common thornapple</name>
    <dbReference type="NCBI Taxonomy" id="4076"/>
    <lineage>
        <taxon>Eukaryota</taxon>
        <taxon>Viridiplantae</taxon>
        <taxon>Streptophyta</taxon>
        <taxon>Embryophyta</taxon>
        <taxon>Tracheophyta</taxon>
        <taxon>Spermatophyta</taxon>
        <taxon>Magnoliopsida</taxon>
        <taxon>eudicotyledons</taxon>
        <taxon>Gunneridae</taxon>
        <taxon>Pentapetalae</taxon>
        <taxon>asterids</taxon>
        <taxon>lamiids</taxon>
        <taxon>Solanales</taxon>
        <taxon>Solanaceae</taxon>
        <taxon>Solanoideae</taxon>
        <taxon>Datureae</taxon>
        <taxon>Datura</taxon>
    </lineage>
</organism>
<name>A0ABS8VDC6_DATST</name>
<accession>A0ABS8VDC6</accession>
<protein>
    <submittedName>
        <fullName evidence="1">Uncharacterized protein</fullName>
    </submittedName>
</protein>
<dbReference type="EMBL" id="JACEIK010004272">
    <property type="protein sequence ID" value="MCD9644882.1"/>
    <property type="molecule type" value="Genomic_DNA"/>
</dbReference>
<evidence type="ECO:0000313" key="2">
    <source>
        <dbReference type="Proteomes" id="UP000823775"/>
    </source>
</evidence>
<gene>
    <name evidence="1" type="ORF">HAX54_033406</name>
</gene>
<comment type="caution">
    <text evidence="1">The sequence shown here is derived from an EMBL/GenBank/DDBJ whole genome shotgun (WGS) entry which is preliminary data.</text>
</comment>
<reference evidence="1 2" key="1">
    <citation type="journal article" date="2021" name="BMC Genomics">
        <title>Datura genome reveals duplications of psychoactive alkaloid biosynthetic genes and high mutation rate following tissue culture.</title>
        <authorList>
            <person name="Rajewski A."/>
            <person name="Carter-House D."/>
            <person name="Stajich J."/>
            <person name="Litt A."/>
        </authorList>
    </citation>
    <scope>NUCLEOTIDE SEQUENCE [LARGE SCALE GENOMIC DNA]</scope>
    <source>
        <strain evidence="1">AR-01</strain>
    </source>
</reference>
<evidence type="ECO:0000313" key="1">
    <source>
        <dbReference type="EMBL" id="MCD9644882.1"/>
    </source>
</evidence>
<dbReference type="Proteomes" id="UP000823775">
    <property type="component" value="Unassembled WGS sequence"/>
</dbReference>
<keyword evidence="2" id="KW-1185">Reference proteome</keyword>
<proteinExistence type="predicted"/>